<evidence type="ECO:0000259" key="1">
    <source>
        <dbReference type="Pfam" id="PF21806"/>
    </source>
</evidence>
<dbReference type="Pfam" id="PF21806">
    <property type="entry name" value="DUF6879"/>
    <property type="match status" value="1"/>
</dbReference>
<dbReference type="InterPro" id="IPR049244">
    <property type="entry name" value="DUF6879"/>
</dbReference>
<dbReference type="Proteomes" id="UP001595699">
    <property type="component" value="Unassembled WGS sequence"/>
</dbReference>
<evidence type="ECO:0000313" key="3">
    <source>
        <dbReference type="Proteomes" id="UP001595699"/>
    </source>
</evidence>
<dbReference type="EMBL" id="JBHRZH010000033">
    <property type="protein sequence ID" value="MFC3764808.1"/>
    <property type="molecule type" value="Genomic_DNA"/>
</dbReference>
<sequence>MTAVSPEEFNACFDRFERNVFRLETLAQYLVDAEVERVEAFTRGEPRPERSVRTSAWLSRIATSTAAGKSWQRIHAVDWPLTEYLCYEIAGYVESQACGEEIRLCDLTDELRAHEDFWLFDAGTDNACALAMRYDPDGRYLGADLVNDVDRLAAYTKIRDTVWPTGRNLNEHVTIVPR</sequence>
<comment type="caution">
    <text evidence="2">The sequence shown here is derived from an EMBL/GenBank/DDBJ whole genome shotgun (WGS) entry which is preliminary data.</text>
</comment>
<name>A0ABV7YIS5_9ACTN</name>
<organism evidence="2 3">
    <name type="scientific">Tenggerimyces flavus</name>
    <dbReference type="NCBI Taxonomy" id="1708749"/>
    <lineage>
        <taxon>Bacteria</taxon>
        <taxon>Bacillati</taxon>
        <taxon>Actinomycetota</taxon>
        <taxon>Actinomycetes</taxon>
        <taxon>Propionibacteriales</taxon>
        <taxon>Nocardioidaceae</taxon>
        <taxon>Tenggerimyces</taxon>
    </lineage>
</organism>
<protein>
    <submittedName>
        <fullName evidence="2">DUF6879 family protein</fullName>
    </submittedName>
</protein>
<gene>
    <name evidence="2" type="ORF">ACFOUW_28490</name>
</gene>
<evidence type="ECO:0000313" key="2">
    <source>
        <dbReference type="EMBL" id="MFC3764808.1"/>
    </source>
</evidence>
<dbReference type="RefSeq" id="WP_205121545.1">
    <property type="nucleotide sequence ID" value="NZ_JAFBCM010000001.1"/>
</dbReference>
<reference evidence="3" key="1">
    <citation type="journal article" date="2019" name="Int. J. Syst. Evol. Microbiol.">
        <title>The Global Catalogue of Microorganisms (GCM) 10K type strain sequencing project: providing services to taxonomists for standard genome sequencing and annotation.</title>
        <authorList>
            <consortium name="The Broad Institute Genomics Platform"/>
            <consortium name="The Broad Institute Genome Sequencing Center for Infectious Disease"/>
            <person name="Wu L."/>
            <person name="Ma J."/>
        </authorList>
    </citation>
    <scope>NUCLEOTIDE SEQUENCE [LARGE SCALE GENOMIC DNA]</scope>
    <source>
        <strain evidence="3">CGMCC 4.7241</strain>
    </source>
</reference>
<keyword evidence="3" id="KW-1185">Reference proteome</keyword>
<feature type="domain" description="DUF6879" evidence="1">
    <location>
        <begin position="7"/>
        <end position="172"/>
    </location>
</feature>
<accession>A0ABV7YIS5</accession>
<proteinExistence type="predicted"/>